<evidence type="ECO:0000313" key="1">
    <source>
        <dbReference type="EMBL" id="KAA0042998.1"/>
    </source>
</evidence>
<evidence type="ECO:0000313" key="2">
    <source>
        <dbReference type="Proteomes" id="UP000321393"/>
    </source>
</evidence>
<sequence>MEDDTLCKTDIDPTIVERLVVRHVTNDFIDDVDKQLFTGTMSPFSSDFIETDAMFLEFANDLDNPVGGSSLVSNNYGRRVQSRLLEMECYVAANGWIMMTIAPDTEKPIFSHTVCFS</sequence>
<accession>A0A5A7TJL5</accession>
<gene>
    <name evidence="1" type="ORF">E6C27_scaffold75G00720</name>
</gene>
<dbReference type="EMBL" id="SSTE01015881">
    <property type="protein sequence ID" value="KAA0042998.1"/>
    <property type="molecule type" value="Genomic_DNA"/>
</dbReference>
<proteinExistence type="predicted"/>
<dbReference type="Proteomes" id="UP000321393">
    <property type="component" value="Unassembled WGS sequence"/>
</dbReference>
<protein>
    <submittedName>
        <fullName evidence="1">CACTA en-spm transposon protein</fullName>
    </submittedName>
</protein>
<comment type="caution">
    <text evidence="1">The sequence shown here is derived from an EMBL/GenBank/DDBJ whole genome shotgun (WGS) entry which is preliminary data.</text>
</comment>
<reference evidence="1 2" key="1">
    <citation type="submission" date="2019-08" db="EMBL/GenBank/DDBJ databases">
        <title>Draft genome sequences of two oriental melons (Cucumis melo L. var makuwa).</title>
        <authorList>
            <person name="Kwon S.-Y."/>
        </authorList>
    </citation>
    <scope>NUCLEOTIDE SEQUENCE [LARGE SCALE GENOMIC DNA]</scope>
    <source>
        <strain evidence="2">cv. SW 3</strain>
        <tissue evidence="1">Leaf</tissue>
    </source>
</reference>
<name>A0A5A7TJL5_CUCMM</name>
<organism evidence="1 2">
    <name type="scientific">Cucumis melo var. makuwa</name>
    <name type="common">Oriental melon</name>
    <dbReference type="NCBI Taxonomy" id="1194695"/>
    <lineage>
        <taxon>Eukaryota</taxon>
        <taxon>Viridiplantae</taxon>
        <taxon>Streptophyta</taxon>
        <taxon>Embryophyta</taxon>
        <taxon>Tracheophyta</taxon>
        <taxon>Spermatophyta</taxon>
        <taxon>Magnoliopsida</taxon>
        <taxon>eudicotyledons</taxon>
        <taxon>Gunneridae</taxon>
        <taxon>Pentapetalae</taxon>
        <taxon>rosids</taxon>
        <taxon>fabids</taxon>
        <taxon>Cucurbitales</taxon>
        <taxon>Cucurbitaceae</taxon>
        <taxon>Benincaseae</taxon>
        <taxon>Cucumis</taxon>
    </lineage>
</organism>
<dbReference type="AlphaFoldDB" id="A0A5A7TJL5"/>